<keyword evidence="5 8" id="KW-0812">Transmembrane</keyword>
<feature type="transmembrane region" description="Helical" evidence="8">
    <location>
        <begin position="311"/>
        <end position="330"/>
    </location>
</feature>
<feature type="transmembrane region" description="Helical" evidence="8">
    <location>
        <begin position="365"/>
        <end position="385"/>
    </location>
</feature>
<evidence type="ECO:0000259" key="9">
    <source>
        <dbReference type="Pfam" id="PF13231"/>
    </source>
</evidence>
<accession>A0A443LC17</accession>
<feature type="transmembrane region" description="Helical" evidence="8">
    <location>
        <begin position="24"/>
        <end position="42"/>
    </location>
</feature>
<evidence type="ECO:0000256" key="1">
    <source>
        <dbReference type="ARBA" id="ARBA00004651"/>
    </source>
</evidence>
<feature type="transmembrane region" description="Helical" evidence="8">
    <location>
        <begin position="130"/>
        <end position="149"/>
    </location>
</feature>
<dbReference type="PANTHER" id="PTHR33908:SF3">
    <property type="entry name" value="UNDECAPRENYL PHOSPHATE-ALPHA-4-AMINO-4-DEOXY-L-ARABINOSE ARABINOSYL TRANSFERASE"/>
    <property type="match status" value="1"/>
</dbReference>
<dbReference type="OrthoDB" id="9810951at2"/>
<comment type="caution">
    <text evidence="10">The sequence shown here is derived from an EMBL/GenBank/DDBJ whole genome shotgun (WGS) entry which is preliminary data.</text>
</comment>
<keyword evidence="11" id="KW-1185">Reference proteome</keyword>
<evidence type="ECO:0000256" key="3">
    <source>
        <dbReference type="ARBA" id="ARBA00022676"/>
    </source>
</evidence>
<feature type="transmembrane region" description="Helical" evidence="8">
    <location>
        <begin position="181"/>
        <end position="208"/>
    </location>
</feature>
<evidence type="ECO:0000256" key="6">
    <source>
        <dbReference type="ARBA" id="ARBA00022989"/>
    </source>
</evidence>
<dbReference type="Pfam" id="PF13231">
    <property type="entry name" value="PMT_2"/>
    <property type="match status" value="1"/>
</dbReference>
<sequence length="536" mass="56666">MRSQSLTAGITAVSNMDTARARSLALAMLIAFAAVAVAGVLLRPLIPIDETRYIDVAWEMRVTGDFLVPHKNFEIYTDKPPMLFWLMNLVWFLTGHVSDIGARLVGPAFGLAAVWGSWRLGARLWDETTGAIAAAVLAGTSFFAIYGGAVMFDTMLAAATVGGLLALVSATSAPGVNRRAWAGFGLALAFGVLAKGPVILLHLGPALLTVPLWANSIRRPSGGEIARGAALALVIALAIVGLWVVPAAILGGPEYRHMILWEQTAGRTVQSFAHARPWYWLLALTPLLLFPWVWTPSLWRGLRRLSLSDRALRLCLIQAGAGLVLFSLVSGKQVHYLIPELPAVALIFARALIAGGRGEVRGLGALPAALLVLLAGGAALAAALGKGDATTVAMLQPLAPVAGFAVLCLILALAALVLPRVAGLATLGLGFVLALLGLIGTTGLAPAYDTTPIAQILAAHQDQGMAVVTDRYNAEFGFEGRLTKPVDVLEPEQAEAWLSTHPGGMLASECKAVTRPGEPEYRIHFYGADWCLWQGR</sequence>
<evidence type="ECO:0000256" key="5">
    <source>
        <dbReference type="ARBA" id="ARBA00022692"/>
    </source>
</evidence>
<keyword evidence="3" id="KW-0328">Glycosyltransferase</keyword>
<feature type="domain" description="Glycosyltransferase RgtA/B/C/D-like" evidence="9">
    <location>
        <begin position="78"/>
        <end position="240"/>
    </location>
</feature>
<dbReference type="PANTHER" id="PTHR33908">
    <property type="entry name" value="MANNOSYLTRANSFERASE YKCB-RELATED"/>
    <property type="match status" value="1"/>
</dbReference>
<evidence type="ECO:0000256" key="7">
    <source>
        <dbReference type="ARBA" id="ARBA00023136"/>
    </source>
</evidence>
<name>A0A443LC17_9RHOB</name>
<feature type="transmembrane region" description="Helical" evidence="8">
    <location>
        <begin position="336"/>
        <end position="353"/>
    </location>
</feature>
<keyword evidence="6 8" id="KW-1133">Transmembrane helix</keyword>
<gene>
    <name evidence="10" type="ORF">EOW65_13315</name>
</gene>
<feature type="transmembrane region" description="Helical" evidence="8">
    <location>
        <begin position="156"/>
        <end position="175"/>
    </location>
</feature>
<comment type="subcellular location">
    <subcellularLocation>
        <location evidence="1">Cell membrane</location>
        <topology evidence="1">Multi-pass membrane protein</topology>
    </subcellularLocation>
</comment>
<dbReference type="GO" id="GO:0005886">
    <property type="term" value="C:plasma membrane"/>
    <property type="evidence" value="ECO:0007669"/>
    <property type="project" value="UniProtKB-SubCell"/>
</dbReference>
<protein>
    <submittedName>
        <fullName evidence="10">Glycosyltransferase family 39 protein</fullName>
    </submittedName>
</protein>
<dbReference type="GO" id="GO:0010041">
    <property type="term" value="P:response to iron(III) ion"/>
    <property type="evidence" value="ECO:0007669"/>
    <property type="project" value="TreeGrafter"/>
</dbReference>
<dbReference type="AlphaFoldDB" id="A0A443LC17"/>
<dbReference type="GO" id="GO:0009103">
    <property type="term" value="P:lipopolysaccharide biosynthetic process"/>
    <property type="evidence" value="ECO:0007669"/>
    <property type="project" value="TreeGrafter"/>
</dbReference>
<dbReference type="GO" id="GO:0016763">
    <property type="term" value="F:pentosyltransferase activity"/>
    <property type="evidence" value="ECO:0007669"/>
    <property type="project" value="TreeGrafter"/>
</dbReference>
<feature type="transmembrane region" description="Helical" evidence="8">
    <location>
        <begin position="397"/>
        <end position="418"/>
    </location>
</feature>
<feature type="transmembrane region" description="Helical" evidence="8">
    <location>
        <begin position="89"/>
        <end position="118"/>
    </location>
</feature>
<dbReference type="Proteomes" id="UP000286594">
    <property type="component" value="Unassembled WGS sequence"/>
</dbReference>
<organism evidence="10 11">
    <name type="scientific">Paenirhodobacter ferrireducens</name>
    <dbReference type="NCBI Taxonomy" id="1215032"/>
    <lineage>
        <taxon>Bacteria</taxon>
        <taxon>Pseudomonadati</taxon>
        <taxon>Pseudomonadota</taxon>
        <taxon>Alphaproteobacteria</taxon>
        <taxon>Rhodobacterales</taxon>
        <taxon>Rhodobacter group</taxon>
        <taxon>Paenirhodobacter</taxon>
    </lineage>
</organism>
<evidence type="ECO:0000256" key="8">
    <source>
        <dbReference type="SAM" id="Phobius"/>
    </source>
</evidence>
<dbReference type="EMBL" id="SAVB01000018">
    <property type="protein sequence ID" value="RWR46658.1"/>
    <property type="molecule type" value="Genomic_DNA"/>
</dbReference>
<dbReference type="InterPro" id="IPR038731">
    <property type="entry name" value="RgtA/B/C-like"/>
</dbReference>
<feature type="transmembrane region" description="Helical" evidence="8">
    <location>
        <begin position="278"/>
        <end position="299"/>
    </location>
</feature>
<reference evidence="10 11" key="1">
    <citation type="submission" date="2019-01" db="EMBL/GenBank/DDBJ databases">
        <title>Sinorhodobacter populi sp. nov. isolated from the symptomatic bark tissue of Populus euramericana canker.</title>
        <authorList>
            <person name="Xu G."/>
        </authorList>
    </citation>
    <scope>NUCLEOTIDE SEQUENCE [LARGE SCALE GENOMIC DNA]</scope>
    <source>
        <strain evidence="10 11">CCTCC AB2012026</strain>
    </source>
</reference>
<evidence type="ECO:0000256" key="2">
    <source>
        <dbReference type="ARBA" id="ARBA00022475"/>
    </source>
</evidence>
<keyword evidence="4 10" id="KW-0808">Transferase</keyword>
<evidence type="ECO:0000313" key="10">
    <source>
        <dbReference type="EMBL" id="RWR46658.1"/>
    </source>
</evidence>
<evidence type="ECO:0000256" key="4">
    <source>
        <dbReference type="ARBA" id="ARBA00022679"/>
    </source>
</evidence>
<feature type="transmembrane region" description="Helical" evidence="8">
    <location>
        <begin position="425"/>
        <end position="448"/>
    </location>
</feature>
<proteinExistence type="predicted"/>
<evidence type="ECO:0000313" key="11">
    <source>
        <dbReference type="Proteomes" id="UP000286594"/>
    </source>
</evidence>
<keyword evidence="7 8" id="KW-0472">Membrane</keyword>
<feature type="transmembrane region" description="Helical" evidence="8">
    <location>
        <begin position="229"/>
        <end position="251"/>
    </location>
</feature>
<keyword evidence="2" id="KW-1003">Cell membrane</keyword>
<dbReference type="InterPro" id="IPR050297">
    <property type="entry name" value="LipidA_mod_glycosyltrf_83"/>
</dbReference>